<dbReference type="OrthoDB" id="7630456at2"/>
<dbReference type="RefSeq" id="WP_106715849.1">
    <property type="nucleotide sequence ID" value="NZ_JACHXT010000004.1"/>
</dbReference>
<protein>
    <submittedName>
        <fullName evidence="1">DUF3168 domain-containing protein</fullName>
    </submittedName>
</protein>
<dbReference type="Pfam" id="PF11367">
    <property type="entry name" value="Tail_completion_gp17"/>
    <property type="match status" value="1"/>
</dbReference>
<sequence length="137" mass="15383">MTSAGLELQKALLALLRGDVALEKLIENRVFDRVPDGTDFPYVTLGNSNIYDWSTATERGSEHLFTLNVWNRASGRKSVFAIMNIIDRLLERSALTLAGHRLVNLGLQYSQGRAEDNRDGYLGILRYRAVTEEITTP</sequence>
<proteinExistence type="predicted"/>
<keyword evidence="2" id="KW-1185">Reference proteome</keyword>
<dbReference type="Proteomes" id="UP000241158">
    <property type="component" value="Unassembled WGS sequence"/>
</dbReference>
<dbReference type="AlphaFoldDB" id="A0A2P7B265"/>
<dbReference type="InterPro" id="IPR053745">
    <property type="entry name" value="Viral_Tail_Comp_sf"/>
</dbReference>
<gene>
    <name evidence="1" type="ORF">CU100_07645</name>
</gene>
<reference evidence="2" key="1">
    <citation type="submission" date="2017-11" db="EMBL/GenBank/DDBJ databases">
        <authorList>
            <person name="Kuznetsova I."/>
            <person name="Sazanova A."/>
            <person name="Chirak E."/>
            <person name="Safronova V."/>
            <person name="Willems A."/>
        </authorList>
    </citation>
    <scope>NUCLEOTIDE SEQUENCE [LARGE SCALE GENOMIC DNA]</scope>
    <source>
        <strain evidence="2">PEPV15</strain>
    </source>
</reference>
<name>A0A2P7B265_9HYPH</name>
<organism evidence="1 2">
    <name type="scientific">Phyllobacterium endophyticum</name>
    <dbReference type="NCBI Taxonomy" id="1149773"/>
    <lineage>
        <taxon>Bacteria</taxon>
        <taxon>Pseudomonadati</taxon>
        <taxon>Pseudomonadota</taxon>
        <taxon>Alphaproteobacteria</taxon>
        <taxon>Hyphomicrobiales</taxon>
        <taxon>Phyllobacteriaceae</taxon>
        <taxon>Phyllobacterium</taxon>
    </lineage>
</organism>
<accession>A0A2P7B265</accession>
<dbReference type="InterPro" id="IPR021508">
    <property type="entry name" value="Gp17-like"/>
</dbReference>
<dbReference type="EMBL" id="PGGN01000001">
    <property type="protein sequence ID" value="PSH60531.1"/>
    <property type="molecule type" value="Genomic_DNA"/>
</dbReference>
<comment type="caution">
    <text evidence="1">The sequence shown here is derived from an EMBL/GenBank/DDBJ whole genome shotgun (WGS) entry which is preliminary data.</text>
</comment>
<evidence type="ECO:0000313" key="2">
    <source>
        <dbReference type="Proteomes" id="UP000241158"/>
    </source>
</evidence>
<dbReference type="Gene3D" id="3.30.2000.30">
    <property type="match status" value="1"/>
</dbReference>
<evidence type="ECO:0000313" key="1">
    <source>
        <dbReference type="EMBL" id="PSH60531.1"/>
    </source>
</evidence>